<reference evidence="6 7" key="1">
    <citation type="submission" date="2017-08" db="EMBL/GenBank/DDBJ databases">
        <title>The complete genome sequence of Maribacter sp. B1, isolated from deep-sea sediment.</title>
        <authorList>
            <person name="Wu Y.-H."/>
            <person name="Cheng H."/>
            <person name="Xu X.-W."/>
        </authorList>
    </citation>
    <scope>NUCLEOTIDE SEQUENCE [LARGE SCALE GENOMIC DNA]</scope>
    <source>
        <strain evidence="6 7">B1</strain>
    </source>
</reference>
<dbReference type="Pfam" id="PF04357">
    <property type="entry name" value="TamB"/>
    <property type="match status" value="1"/>
</dbReference>
<evidence type="ECO:0000313" key="7">
    <source>
        <dbReference type="Proteomes" id="UP000215244"/>
    </source>
</evidence>
<evidence type="ECO:0000259" key="5">
    <source>
        <dbReference type="Pfam" id="PF04357"/>
    </source>
</evidence>
<evidence type="ECO:0000256" key="2">
    <source>
        <dbReference type="ARBA" id="ARBA00022692"/>
    </source>
</evidence>
<keyword evidence="4" id="KW-0472">Membrane</keyword>
<evidence type="ECO:0000256" key="1">
    <source>
        <dbReference type="ARBA" id="ARBA00004167"/>
    </source>
</evidence>
<name>A0A223V2Y8_9FLAO</name>
<dbReference type="InterPro" id="IPR007452">
    <property type="entry name" value="TamB_C"/>
</dbReference>
<dbReference type="OrthoDB" id="9811276at2"/>
<dbReference type="KEGG" id="marb:CJ263_05075"/>
<organism evidence="6 7">
    <name type="scientific">Maribacter cobaltidurans</name>
    <dbReference type="NCBI Taxonomy" id="1178778"/>
    <lineage>
        <taxon>Bacteria</taxon>
        <taxon>Pseudomonadati</taxon>
        <taxon>Bacteroidota</taxon>
        <taxon>Flavobacteriia</taxon>
        <taxon>Flavobacteriales</taxon>
        <taxon>Flavobacteriaceae</taxon>
        <taxon>Maribacter</taxon>
    </lineage>
</organism>
<evidence type="ECO:0000313" key="6">
    <source>
        <dbReference type="EMBL" id="ASV29636.1"/>
    </source>
</evidence>
<comment type="subcellular location">
    <subcellularLocation>
        <location evidence="1">Membrane</location>
        <topology evidence="1">Single-pass membrane protein</topology>
    </subcellularLocation>
</comment>
<accession>A0A223V2Y8</accession>
<dbReference type="Proteomes" id="UP000215244">
    <property type="component" value="Chromosome"/>
</dbReference>
<keyword evidence="3" id="KW-1133">Transmembrane helix</keyword>
<proteinExistence type="predicted"/>
<dbReference type="RefSeq" id="WP_094996260.1">
    <property type="nucleotide sequence ID" value="NZ_BMJL01000001.1"/>
</dbReference>
<evidence type="ECO:0000256" key="4">
    <source>
        <dbReference type="ARBA" id="ARBA00023136"/>
    </source>
</evidence>
<dbReference type="EMBL" id="CP022957">
    <property type="protein sequence ID" value="ASV29636.1"/>
    <property type="molecule type" value="Genomic_DNA"/>
</dbReference>
<protein>
    <recommendedName>
        <fullName evidence="5">Translocation and assembly module TamB C-terminal domain-containing protein</fullName>
    </recommendedName>
</protein>
<feature type="domain" description="Translocation and assembly module TamB C-terminal" evidence="5">
    <location>
        <begin position="1174"/>
        <end position="1629"/>
    </location>
</feature>
<keyword evidence="7" id="KW-1185">Reference proteome</keyword>
<dbReference type="GO" id="GO:0009306">
    <property type="term" value="P:protein secretion"/>
    <property type="evidence" value="ECO:0007669"/>
    <property type="project" value="InterPro"/>
</dbReference>
<dbReference type="GO" id="GO:0005886">
    <property type="term" value="C:plasma membrane"/>
    <property type="evidence" value="ECO:0007669"/>
    <property type="project" value="InterPro"/>
</dbReference>
<evidence type="ECO:0000256" key="3">
    <source>
        <dbReference type="ARBA" id="ARBA00022989"/>
    </source>
</evidence>
<keyword evidence="2" id="KW-0812">Transmembrane</keyword>
<gene>
    <name evidence="6" type="ORF">CJ263_05075</name>
</gene>
<sequence>MKIKTWNRKRILKTAGKFFLALILLFFILVLVIRTPWAQNIIVTKITDFISNKTGTKVEVEHVFITFSGAIKTEGVFLEDKQGDTLLYSKELQMDLPIYPLLFKNELSIDDVYATGLIANISRTKNPNGFNFSFLMEAFATSKDTTTTTKPMSISLGDFYLKDWKVRYEDAYLGTKLDVSLGNLETQIDVFNLEDMTFSVDGFRLTDSQITYHQTHDFPESNDSTTTPMPIIDLGNFEIKKVKVSYDSQPDGIKSQMQLNDIGLIDGFIDLSKNRYEAKDIRLKDSNIHLALNQPVDTVAIQKENTPFEWPQLEVSLNSVNLESNSFTFSRNGAVQNDTLFNPDAFAINDLQLKAENASYNPKNVHLGVENLSFTESTGINLKQLQFETGLTDKKAFISNLNIQLNQSKARANVSTEYTSLDGAMKNPADSNLEVTLTELKLEPTDFIRWIPQLQKNTYLDSLSKHPITGSLKAKGSLKKVEDFDTELNWGPNTLITMEGVLSNLTQPEAFIFNLNNIDIISTKKDLEKFILSKNLPVKIPDNLSLNGTAQGTMDSFETHLALVIPEGKIHMDATADLGFQKQFKAQVSTDSLQLGTLLQNQNLGTVSLQVEGSGSGSELSNMNAQINGEISQFQLNAYNYKDLKLSGTLKNGSGDISLNVHDKNLNFKSNTFIDLTSEVNNIKFTSNIIGADLRELGFTKNDIKIAADINGSYSGISNNFNIQTSINNGIAVTGNEQYQISPIILNTHVEDSITDATLESGFLNGKLYSNASPNRINKALKRQLENYFTAEGKAGDLDLDDVKAELKLALIPTPILSKVFFDGVEDLDSLNIDAHFDARSKQISGELFIPKFSYAGSIVDSLDVNVLGDSLNLEFSAGLSSFEYQPLHLKKTYLTGNLQNKELVLDFNSVNDTTQIMHINSELVFKKDTLTLHVSPKNLFLNKNPWQVPEDNKIVMAESYTDFQNLVLSRNNQTLQVSTKIPKMKSDHIGIIFENFQLQSFLSLLNPDEPIVKGKVKGNFVILNPYEASGLVSELDISEFRLMGTPLGTLSLNASSKSLNNYDFDLILKDGGADLRLTGDYVAKQNDADLNLELDIQKFQTSIIQGFLKDQISNPSGYISGSMLVNGTLSNPAYSGRLNFNDVGLTLSAFKTNMKINGQTLDLNEEALTFDSFSILDGDRGNLVLDGTILTENMFKPSFDLTIKANKFTALDSKKGDNDLVYGKAIVNTDLEVTGNIELPVINGSLSIGDATDLTYLVPQTQYEIQEREGVVIFVNRENPDAILTRTTGETTSSIFAGMDINTTLKISDEATFTIVLDEKTQDKLQASGNATLNLNIDPNQDIRLSGRLELNSGFYRTSLYNLVSREFKINEGSSVVWTGDPYNAKLDVTAIYEIETSAAPLMSSISFGQDTGISGQYQRSSTFLVYLNVGGEITTPELSFALDMPENAQGTYGGAVYGRIQQLNEQESELNKQVFSLLALNRFYPTSGSDGSSGGAVALARNNVNKVLSGELNSISNKLLGNSGFELDFDLDSFQENQGNSYQNRTQLNINASKKLFNDRLIVTAGSAVDVEGSASNSDTATPLIGNVTLEYLLTEEGTYRLKGFRRQEYQNIIDGQLIVTGLAFIFDREFNKFSQLFNPIKNTAKTGDSPKKGKDKP</sequence>